<dbReference type="Proteomes" id="UP001217089">
    <property type="component" value="Unassembled WGS sequence"/>
</dbReference>
<protein>
    <submittedName>
        <fullName evidence="1">Uncharacterized protein</fullName>
    </submittedName>
</protein>
<keyword evidence="2" id="KW-1185">Reference proteome</keyword>
<evidence type="ECO:0000313" key="1">
    <source>
        <dbReference type="EMBL" id="KAJ8318730.1"/>
    </source>
</evidence>
<proteinExistence type="predicted"/>
<name>A0ABQ9FR29_TEGGR</name>
<organism evidence="1 2">
    <name type="scientific">Tegillarca granosa</name>
    <name type="common">Malaysian cockle</name>
    <name type="synonym">Anadara granosa</name>
    <dbReference type="NCBI Taxonomy" id="220873"/>
    <lineage>
        <taxon>Eukaryota</taxon>
        <taxon>Metazoa</taxon>
        <taxon>Spiralia</taxon>
        <taxon>Lophotrochozoa</taxon>
        <taxon>Mollusca</taxon>
        <taxon>Bivalvia</taxon>
        <taxon>Autobranchia</taxon>
        <taxon>Pteriomorphia</taxon>
        <taxon>Arcoida</taxon>
        <taxon>Arcoidea</taxon>
        <taxon>Arcidae</taxon>
        <taxon>Tegillarca</taxon>
    </lineage>
</organism>
<dbReference type="EMBL" id="JARBDR010000214">
    <property type="protein sequence ID" value="KAJ8318730.1"/>
    <property type="molecule type" value="Genomic_DNA"/>
</dbReference>
<reference evidence="1 2" key="1">
    <citation type="submission" date="2022-12" db="EMBL/GenBank/DDBJ databases">
        <title>Chromosome-level genome of Tegillarca granosa.</title>
        <authorList>
            <person name="Kim J."/>
        </authorList>
    </citation>
    <scope>NUCLEOTIDE SEQUENCE [LARGE SCALE GENOMIC DNA]</scope>
    <source>
        <strain evidence="1">Teg-2019</strain>
        <tissue evidence="1">Adductor muscle</tissue>
    </source>
</reference>
<sequence length="159" mass="17508">MKTLSKKYEEISSELESKLEPVITIFNSDTTHFIILFANADDLKVFVLGKKEAADKGPVTGFVRSFRPGKDQNEKYLQYGQPFAKDLTSLCSSEELLVSAVNNREESKITCLDTDSLEETRDVELGAEIIQLSTAKSKSVAAVLTKKGVVCIIDCSHGI</sequence>
<evidence type="ECO:0000313" key="2">
    <source>
        <dbReference type="Proteomes" id="UP001217089"/>
    </source>
</evidence>
<comment type="caution">
    <text evidence="1">The sequence shown here is derived from an EMBL/GenBank/DDBJ whole genome shotgun (WGS) entry which is preliminary data.</text>
</comment>
<gene>
    <name evidence="1" type="ORF">KUTeg_003821</name>
</gene>
<accession>A0ABQ9FR29</accession>